<evidence type="ECO:0000313" key="3">
    <source>
        <dbReference type="Proteomes" id="UP000252558"/>
    </source>
</evidence>
<keyword evidence="1" id="KW-1133">Transmembrane helix</keyword>
<accession>A0A368NSY4</accession>
<dbReference type="EMBL" id="QPID01000001">
    <property type="protein sequence ID" value="RCU52589.1"/>
    <property type="molecule type" value="Genomic_DNA"/>
</dbReference>
<keyword evidence="1" id="KW-0812">Transmembrane</keyword>
<protein>
    <submittedName>
        <fullName evidence="2">Uncharacterized protein</fullName>
    </submittedName>
</protein>
<keyword evidence="1" id="KW-0472">Membrane</keyword>
<feature type="transmembrane region" description="Helical" evidence="1">
    <location>
        <begin position="86"/>
        <end position="106"/>
    </location>
</feature>
<feature type="transmembrane region" description="Helical" evidence="1">
    <location>
        <begin position="163"/>
        <end position="193"/>
    </location>
</feature>
<feature type="transmembrane region" description="Helical" evidence="1">
    <location>
        <begin position="118"/>
        <end position="136"/>
    </location>
</feature>
<dbReference type="AlphaFoldDB" id="A0A368NSY4"/>
<evidence type="ECO:0000313" key="2">
    <source>
        <dbReference type="EMBL" id="RCU52589.1"/>
    </source>
</evidence>
<organism evidence="2 3">
    <name type="scientific">Corallincola holothuriorum</name>
    <dbReference type="NCBI Taxonomy" id="2282215"/>
    <lineage>
        <taxon>Bacteria</taxon>
        <taxon>Pseudomonadati</taxon>
        <taxon>Pseudomonadota</taxon>
        <taxon>Gammaproteobacteria</taxon>
        <taxon>Alteromonadales</taxon>
        <taxon>Psychromonadaceae</taxon>
        <taxon>Corallincola</taxon>
    </lineage>
</organism>
<keyword evidence="3" id="KW-1185">Reference proteome</keyword>
<gene>
    <name evidence="2" type="ORF">DU002_01055</name>
</gene>
<reference evidence="2 3" key="1">
    <citation type="submission" date="2018-07" db="EMBL/GenBank/DDBJ databases">
        <title>Corallincola holothuriorum sp. nov., a new facultative anaerobe isolated from sea cucumber Apostichopus japonicus.</title>
        <authorList>
            <person name="Xia H."/>
        </authorList>
    </citation>
    <scope>NUCLEOTIDE SEQUENCE [LARGE SCALE GENOMIC DNA]</scope>
    <source>
        <strain evidence="2 3">C4</strain>
    </source>
</reference>
<name>A0A368NSY4_9GAMM</name>
<dbReference type="Proteomes" id="UP000252558">
    <property type="component" value="Unassembled WGS sequence"/>
</dbReference>
<sequence>MVEAITGMLLTVVGVVVLAKQVALRNHSGRRYFDSLTRGKMLCWKSEELMRVRRSLQYGKIFIGFLAFILLSVLLGAISAHVIPSTAYVVLTITICILWASLQFPGEFKKEFFSGKPLLMVCILLPWPLLLLDWMVDLHPGMLFGFVKDLQLFGVSDPNRFQLAFYLSCLLTCIVFCLRIIILLAMSLPALVLANCYRVQQRVLHCSHWCWRRSSVAVVAILAGVYLSWIG</sequence>
<dbReference type="RefSeq" id="WP_114336497.1">
    <property type="nucleotide sequence ID" value="NZ_QPID01000001.1"/>
</dbReference>
<proteinExistence type="predicted"/>
<comment type="caution">
    <text evidence="2">The sequence shown here is derived from an EMBL/GenBank/DDBJ whole genome shotgun (WGS) entry which is preliminary data.</text>
</comment>
<feature type="transmembrane region" description="Helical" evidence="1">
    <location>
        <begin position="6"/>
        <end position="23"/>
    </location>
</feature>
<feature type="transmembrane region" description="Helical" evidence="1">
    <location>
        <begin position="214"/>
        <end position="230"/>
    </location>
</feature>
<evidence type="ECO:0000256" key="1">
    <source>
        <dbReference type="SAM" id="Phobius"/>
    </source>
</evidence>
<feature type="transmembrane region" description="Helical" evidence="1">
    <location>
        <begin position="61"/>
        <end position="80"/>
    </location>
</feature>